<evidence type="ECO:0000256" key="1">
    <source>
        <dbReference type="ARBA" id="ARBA00008542"/>
    </source>
</evidence>
<dbReference type="SUPFAM" id="SSF52317">
    <property type="entry name" value="Class I glutamine amidotransferase-like"/>
    <property type="match status" value="1"/>
</dbReference>
<organism evidence="2 3">
    <name type="scientific">Thermosulfuriphilus ammonigenes</name>
    <dbReference type="NCBI Taxonomy" id="1936021"/>
    <lineage>
        <taxon>Bacteria</taxon>
        <taxon>Pseudomonadati</taxon>
        <taxon>Thermodesulfobacteriota</taxon>
        <taxon>Thermodesulfobacteria</taxon>
        <taxon>Thermodesulfobacteriales</taxon>
        <taxon>Thermodesulfobacteriaceae</taxon>
        <taxon>Thermosulfuriphilus</taxon>
    </lineage>
</organism>
<keyword evidence="2" id="KW-0315">Glutamine amidotransferase</keyword>
<comment type="similarity">
    <text evidence="1">Belongs to the peptidase C56 family.</text>
</comment>
<dbReference type="Pfam" id="PF01965">
    <property type="entry name" value="DJ-1_PfpI"/>
    <property type="match status" value="1"/>
</dbReference>
<reference evidence="2 3" key="1">
    <citation type="submission" date="2020-02" db="EMBL/GenBank/DDBJ databases">
        <title>Genome analysis of Thermosulfuriphilus ammonigenes ST65T, an anaerobic thermophilic chemolithoautotrophic bacterium isolated from a deep-sea hydrothermal vent.</title>
        <authorList>
            <person name="Slobodkina G."/>
            <person name="Allioux M."/>
            <person name="Merkel A."/>
            <person name="Alain K."/>
            <person name="Jebbar M."/>
            <person name="Slobodkin A."/>
        </authorList>
    </citation>
    <scope>NUCLEOTIDE SEQUENCE [LARGE SCALE GENOMIC DNA]</scope>
    <source>
        <strain evidence="2 3">ST65</strain>
    </source>
</reference>
<gene>
    <name evidence="2" type="ORF">G4V39_04955</name>
</gene>
<dbReference type="PANTHER" id="PTHR42733:SF2">
    <property type="entry name" value="DJ-1_THIJ_PFPI FAMILY PROTEIN"/>
    <property type="match status" value="1"/>
</dbReference>
<name>A0A6G7PW34_9BACT</name>
<dbReference type="NCBIfam" id="TIGR01382">
    <property type="entry name" value="PfpI"/>
    <property type="match status" value="1"/>
</dbReference>
<dbReference type="PANTHER" id="PTHR42733">
    <property type="entry name" value="DJ-1 PROTEIN"/>
    <property type="match status" value="1"/>
</dbReference>
<dbReference type="PROSITE" id="PS51276">
    <property type="entry name" value="PEPTIDASE_C56_PFPI"/>
    <property type="match status" value="1"/>
</dbReference>
<sequence>MRVLILAANGFEDSELLCPMYRLAEAGYQVDIASLEWGEITGKRGYKVAANLSVDDVSPDGYRLLLIPGGKAPAALRENGAVLELVRQFAAARKPIAAICHGPQVLISAGLLKGRRATAYKTVASELKAAGALYEDSPVVVDDIFITSRMPSDIPFFMKEIIRILSEGRGGCA</sequence>
<keyword evidence="3" id="KW-1185">Reference proteome</keyword>
<dbReference type="CDD" id="cd03134">
    <property type="entry name" value="GATase1_PfpI_like"/>
    <property type="match status" value="1"/>
</dbReference>
<dbReference type="EMBL" id="CP048877">
    <property type="protein sequence ID" value="QIJ71658.1"/>
    <property type="molecule type" value="Genomic_DNA"/>
</dbReference>
<dbReference type="RefSeq" id="WP_166031876.1">
    <property type="nucleotide sequence ID" value="NZ_CP048877.1"/>
</dbReference>
<dbReference type="Gene3D" id="3.40.50.880">
    <property type="match status" value="1"/>
</dbReference>
<dbReference type="Proteomes" id="UP000502179">
    <property type="component" value="Chromosome"/>
</dbReference>
<accession>A0A6G7PW34</accession>
<evidence type="ECO:0000313" key="3">
    <source>
        <dbReference type="Proteomes" id="UP000502179"/>
    </source>
</evidence>
<protein>
    <submittedName>
        <fullName evidence="2">Type 1 glutamine amidotransferase</fullName>
    </submittedName>
</protein>
<dbReference type="InterPro" id="IPR002818">
    <property type="entry name" value="DJ-1/PfpI"/>
</dbReference>
<dbReference type="InterPro" id="IPR006286">
    <property type="entry name" value="C56_PfpI-like"/>
</dbReference>
<dbReference type="GO" id="GO:0016740">
    <property type="term" value="F:transferase activity"/>
    <property type="evidence" value="ECO:0007669"/>
    <property type="project" value="UniProtKB-KW"/>
</dbReference>
<dbReference type="InterPro" id="IPR029062">
    <property type="entry name" value="Class_I_gatase-like"/>
</dbReference>
<dbReference type="KEGG" id="tav:G4V39_04955"/>
<dbReference type="AlphaFoldDB" id="A0A6G7PW34"/>
<evidence type="ECO:0000313" key="2">
    <source>
        <dbReference type="EMBL" id="QIJ71658.1"/>
    </source>
</evidence>
<keyword evidence="2" id="KW-0808">Transferase</keyword>
<proteinExistence type="inferred from homology"/>